<dbReference type="KEGG" id="ngl:RG1141_PA11020"/>
<protein>
    <submittedName>
        <fullName evidence="3">Oxidoreductase, zinc-binding dehydrogenase family protein</fullName>
    </submittedName>
</protein>
<dbReference type="InterPro" id="IPR036291">
    <property type="entry name" value="NAD(P)-bd_dom_sf"/>
</dbReference>
<dbReference type="Gene3D" id="3.90.180.10">
    <property type="entry name" value="Medium-chain alcohol dehydrogenases, catalytic domain"/>
    <property type="match status" value="1"/>
</dbReference>
<dbReference type="PATRIC" id="fig|1028801.3.peg.5708"/>
<dbReference type="RefSeq" id="WP_040125193.1">
    <property type="nucleotide sequence ID" value="NZ_HG938356.1"/>
</dbReference>
<dbReference type="GO" id="GO:0016491">
    <property type="term" value="F:oxidoreductase activity"/>
    <property type="evidence" value="ECO:0007669"/>
    <property type="project" value="InterPro"/>
</dbReference>
<dbReference type="SMART" id="SM00829">
    <property type="entry name" value="PKS_ER"/>
    <property type="match status" value="1"/>
</dbReference>
<dbReference type="EMBL" id="HG938356">
    <property type="protein sequence ID" value="CDN57934.1"/>
    <property type="molecule type" value="Genomic_DNA"/>
</dbReference>
<dbReference type="eggNOG" id="COG0604">
    <property type="taxonomic scope" value="Bacteria"/>
</dbReference>
<dbReference type="InterPro" id="IPR020843">
    <property type="entry name" value="ER"/>
</dbReference>
<dbReference type="SUPFAM" id="SSF51735">
    <property type="entry name" value="NAD(P)-binding Rossmann-fold domains"/>
    <property type="match status" value="1"/>
</dbReference>
<feature type="domain" description="Enoyl reductase (ER)" evidence="2">
    <location>
        <begin position="10"/>
        <end position="326"/>
    </location>
</feature>
<dbReference type="PANTHER" id="PTHR44154:SF1">
    <property type="entry name" value="QUINONE OXIDOREDUCTASE"/>
    <property type="match status" value="1"/>
</dbReference>
<gene>
    <name evidence="3" type="ORF">RG1141_PA11020</name>
</gene>
<keyword evidence="3" id="KW-0614">Plasmid</keyword>
<evidence type="ECO:0000313" key="4">
    <source>
        <dbReference type="Proteomes" id="UP000028186"/>
    </source>
</evidence>
<evidence type="ECO:0000256" key="1">
    <source>
        <dbReference type="ARBA" id="ARBA00022857"/>
    </source>
</evidence>
<dbReference type="HOGENOM" id="CLU_026673_3_1_5"/>
<dbReference type="CDD" id="cd08253">
    <property type="entry name" value="zeta_crystallin"/>
    <property type="match status" value="1"/>
</dbReference>
<name>A0A068TIL8_NEOGA</name>
<dbReference type="InterPro" id="IPR013149">
    <property type="entry name" value="ADH-like_C"/>
</dbReference>
<dbReference type="Pfam" id="PF00107">
    <property type="entry name" value="ADH_zinc_N"/>
    <property type="match status" value="1"/>
</dbReference>
<dbReference type="Pfam" id="PF08240">
    <property type="entry name" value="ADH_N"/>
    <property type="match status" value="1"/>
</dbReference>
<organism evidence="3 4">
    <name type="scientific">Neorhizobium galegae bv. officinalis bv. officinalis str. HAMBI 1141</name>
    <dbReference type="NCBI Taxonomy" id="1028801"/>
    <lineage>
        <taxon>Bacteria</taxon>
        <taxon>Pseudomonadati</taxon>
        <taxon>Pseudomonadota</taxon>
        <taxon>Alphaproteobacteria</taxon>
        <taxon>Hyphomicrobiales</taxon>
        <taxon>Rhizobiaceae</taxon>
        <taxon>Rhizobium/Agrobacterium group</taxon>
        <taxon>Neorhizobium</taxon>
    </lineage>
</organism>
<accession>A0A068TIL8</accession>
<keyword evidence="1" id="KW-0521">NADP</keyword>
<proteinExistence type="predicted"/>
<dbReference type="InterPro" id="IPR013154">
    <property type="entry name" value="ADH-like_N"/>
</dbReference>
<dbReference type="Gene3D" id="3.40.50.720">
    <property type="entry name" value="NAD(P)-binding Rossmann-like Domain"/>
    <property type="match status" value="1"/>
</dbReference>
<evidence type="ECO:0000259" key="2">
    <source>
        <dbReference type="SMART" id="SM00829"/>
    </source>
</evidence>
<sequence>MLAAYYDRQGTADDVLVVGELADPEPGFGEVRVRVAISSVNPTDIKARTGFAGAPMAFPRIVPHHDGAGTIDKIGPGVPEARLGERVWLYRAQYGRPYGTAAEFVVLPSNLAVPLPDNTSFETGACLGVAAITAHRCLFADGDVRGRRVLVQGGGGAVGTAAILLAKWAGAWVAATVSRPEQEKVALDAGADLVINRHSEDVAAAIRNATGDAGVDRIVDVDLANNVDVDIACLAPGGVVTAYATEDPTAKLTMPFRTAMFGSYVFRFVFFTTIPDAAFQLAVKEVTACVAAGRYRPHIGLEVPMQHIAQAHAAQESGKIVGKILVRVGD</sequence>
<evidence type="ECO:0000313" key="3">
    <source>
        <dbReference type="EMBL" id="CDN57934.1"/>
    </source>
</evidence>
<dbReference type="PANTHER" id="PTHR44154">
    <property type="entry name" value="QUINONE OXIDOREDUCTASE"/>
    <property type="match status" value="1"/>
</dbReference>
<dbReference type="InterPro" id="IPR051603">
    <property type="entry name" value="Zinc-ADH_QOR/CCCR"/>
</dbReference>
<dbReference type="AlphaFoldDB" id="A0A068TIL8"/>
<dbReference type="SUPFAM" id="SSF50129">
    <property type="entry name" value="GroES-like"/>
    <property type="match status" value="1"/>
</dbReference>
<dbReference type="InterPro" id="IPR011032">
    <property type="entry name" value="GroES-like_sf"/>
</dbReference>
<geneLocation type="plasmid" evidence="4">
    <name>II</name>
</geneLocation>
<reference evidence="4" key="1">
    <citation type="journal article" date="2014" name="BMC Genomics">
        <title>Genome sequencing of two Neorhizobium galegae strains reveals a noeT gene responsible for the unusual acetylation of the nodulation factors.</title>
        <authorList>
            <person name="Osterman J."/>
            <person name="Marsh J."/>
            <person name="Laine P.K."/>
            <person name="Zeng Z."/>
            <person name="Alatalo E."/>
            <person name="Sullivan J.T."/>
            <person name="Young J.P."/>
            <person name="Thomas-Oates J."/>
            <person name="Paulin L."/>
            <person name="Lindstrom K."/>
        </authorList>
    </citation>
    <scope>NUCLEOTIDE SEQUENCE [LARGE SCALE GENOMIC DNA]</scope>
    <source>
        <strain evidence="4">HAMBI 1141</strain>
        <plasmid evidence="4">II</plasmid>
    </source>
</reference>
<dbReference type="Proteomes" id="UP000028186">
    <property type="component" value="Plasmid pHAMBI1141a"/>
</dbReference>